<dbReference type="PROSITE" id="PS50217">
    <property type="entry name" value="BZIP"/>
    <property type="match status" value="1"/>
</dbReference>
<feature type="compositionally biased region" description="Basic and acidic residues" evidence="6">
    <location>
        <begin position="484"/>
        <end position="500"/>
    </location>
</feature>
<keyword evidence="9" id="KW-1185">Reference proteome</keyword>
<dbReference type="PANTHER" id="PTHR11988:SF27">
    <property type="entry name" value="GH27708P"/>
    <property type="match status" value="1"/>
</dbReference>
<feature type="non-terminal residue" evidence="8">
    <location>
        <position position="554"/>
    </location>
</feature>
<evidence type="ECO:0000256" key="2">
    <source>
        <dbReference type="ARBA" id="ARBA00023015"/>
    </source>
</evidence>
<dbReference type="AlphaFoldDB" id="A0A8J9VJV0"/>
<keyword evidence="3" id="KW-0238">DNA-binding</keyword>
<feature type="compositionally biased region" description="Polar residues" evidence="6">
    <location>
        <begin position="364"/>
        <end position="376"/>
    </location>
</feature>
<evidence type="ECO:0000256" key="6">
    <source>
        <dbReference type="SAM" id="MobiDB-lite"/>
    </source>
</evidence>
<evidence type="ECO:0000313" key="9">
    <source>
        <dbReference type="Proteomes" id="UP000838878"/>
    </source>
</evidence>
<protein>
    <recommendedName>
        <fullName evidence="7">BZIP domain-containing protein</fullName>
    </recommendedName>
</protein>
<dbReference type="GO" id="GO:0000978">
    <property type="term" value="F:RNA polymerase II cis-regulatory region sequence-specific DNA binding"/>
    <property type="evidence" value="ECO:0007669"/>
    <property type="project" value="TreeGrafter"/>
</dbReference>
<evidence type="ECO:0000256" key="4">
    <source>
        <dbReference type="ARBA" id="ARBA00023163"/>
    </source>
</evidence>
<feature type="compositionally biased region" description="Basic residues" evidence="6">
    <location>
        <begin position="426"/>
        <end position="435"/>
    </location>
</feature>
<feature type="compositionally biased region" description="Low complexity" evidence="6">
    <location>
        <begin position="471"/>
        <end position="483"/>
    </location>
</feature>
<dbReference type="PANTHER" id="PTHR11988">
    <property type="entry name" value="THYROTROPH EMBRYONIC FACTOR RELATED"/>
    <property type="match status" value="1"/>
</dbReference>
<evidence type="ECO:0000313" key="8">
    <source>
        <dbReference type="EMBL" id="CAH0723868.1"/>
    </source>
</evidence>
<dbReference type="InterPro" id="IPR004827">
    <property type="entry name" value="bZIP"/>
</dbReference>
<feature type="domain" description="BZIP" evidence="7">
    <location>
        <begin position="485"/>
        <end position="542"/>
    </location>
</feature>
<reference evidence="8" key="1">
    <citation type="submission" date="2021-12" db="EMBL/GenBank/DDBJ databases">
        <authorList>
            <person name="Martin H S."/>
        </authorList>
    </citation>
    <scope>NUCLEOTIDE SEQUENCE</scope>
</reference>
<evidence type="ECO:0000256" key="5">
    <source>
        <dbReference type="ARBA" id="ARBA00023242"/>
    </source>
</evidence>
<dbReference type="OrthoDB" id="6624782at2759"/>
<dbReference type="InterPro" id="IPR046347">
    <property type="entry name" value="bZIP_sf"/>
</dbReference>
<keyword evidence="2" id="KW-0805">Transcription regulation</keyword>
<evidence type="ECO:0000256" key="1">
    <source>
        <dbReference type="ARBA" id="ARBA00004123"/>
    </source>
</evidence>
<accession>A0A8J9VJV0</accession>
<dbReference type="Gene3D" id="1.20.5.170">
    <property type="match status" value="1"/>
</dbReference>
<dbReference type="InterPro" id="IPR040223">
    <property type="entry name" value="PAR_bZIP"/>
</dbReference>
<gene>
    <name evidence="8" type="ORF">BINO364_LOCUS9640</name>
</gene>
<dbReference type="SMART" id="SM00338">
    <property type="entry name" value="BRLZ"/>
    <property type="match status" value="1"/>
</dbReference>
<dbReference type="Proteomes" id="UP000838878">
    <property type="component" value="Chromosome 4"/>
</dbReference>
<feature type="region of interest" description="Disordered" evidence="6">
    <location>
        <begin position="364"/>
        <end position="502"/>
    </location>
</feature>
<name>A0A8J9VJV0_9NEOP</name>
<feature type="compositionally biased region" description="Basic and acidic residues" evidence="6">
    <location>
        <begin position="442"/>
        <end position="456"/>
    </location>
</feature>
<dbReference type="EMBL" id="OV170224">
    <property type="protein sequence ID" value="CAH0723868.1"/>
    <property type="molecule type" value="Genomic_DNA"/>
</dbReference>
<keyword evidence="4" id="KW-0804">Transcription</keyword>
<evidence type="ECO:0000256" key="3">
    <source>
        <dbReference type="ARBA" id="ARBA00023125"/>
    </source>
</evidence>
<keyword evidence="5" id="KW-0539">Nucleus</keyword>
<dbReference type="SUPFAM" id="SSF57959">
    <property type="entry name" value="Leucine zipper domain"/>
    <property type="match status" value="1"/>
</dbReference>
<proteinExistence type="predicted"/>
<dbReference type="GO" id="GO:0005634">
    <property type="term" value="C:nucleus"/>
    <property type="evidence" value="ECO:0007669"/>
    <property type="project" value="UniProtKB-SubCell"/>
</dbReference>
<dbReference type="GO" id="GO:0000981">
    <property type="term" value="F:DNA-binding transcription factor activity, RNA polymerase II-specific"/>
    <property type="evidence" value="ECO:0007669"/>
    <property type="project" value="TreeGrafter"/>
</dbReference>
<organism evidence="8 9">
    <name type="scientific">Brenthis ino</name>
    <name type="common">lesser marbled fritillary</name>
    <dbReference type="NCBI Taxonomy" id="405034"/>
    <lineage>
        <taxon>Eukaryota</taxon>
        <taxon>Metazoa</taxon>
        <taxon>Ecdysozoa</taxon>
        <taxon>Arthropoda</taxon>
        <taxon>Hexapoda</taxon>
        <taxon>Insecta</taxon>
        <taxon>Pterygota</taxon>
        <taxon>Neoptera</taxon>
        <taxon>Endopterygota</taxon>
        <taxon>Lepidoptera</taxon>
        <taxon>Glossata</taxon>
        <taxon>Ditrysia</taxon>
        <taxon>Papilionoidea</taxon>
        <taxon>Nymphalidae</taxon>
        <taxon>Heliconiinae</taxon>
        <taxon>Argynnini</taxon>
        <taxon>Brenthis</taxon>
    </lineage>
</organism>
<comment type="subcellular location">
    <subcellularLocation>
        <location evidence="1">Nucleus</location>
    </subcellularLocation>
</comment>
<evidence type="ECO:0000259" key="7">
    <source>
        <dbReference type="PROSITE" id="PS50217"/>
    </source>
</evidence>
<dbReference type="Pfam" id="PF07716">
    <property type="entry name" value="bZIP_2"/>
    <property type="match status" value="1"/>
</dbReference>
<dbReference type="CDD" id="cd14813">
    <property type="entry name" value="bZIP_BmCbz-like"/>
    <property type="match status" value="1"/>
</dbReference>
<sequence>MHRKSWYKHIVLIYFCGLGTQEEFKKFYSKWLLKRSPSVREETITEISSSRIPKDMVFSQTSVNTQQLLKLVEINRLKSEKNQQVNDPTGVIIGGTTDSPLSSPLASTSFSEEFLETEPLFANTMLHETDGEFFQSLAQWCAAEEEVVQSIDPQKVSEERAHKTDTLHTQFSPQGWEIFDANSPSAHTIQSYPVSPNTDGFNNSYIDYFNNTHLNNKIPFQEQFVDINDLPVVISDLASENVDINMSMEPWEEYGYTKQNIHNTMPFIHQDDSMDKKLVSVIPREVERNDMIISEYIIDDGFKAPAIAAATPARRGGLSVDVHAPALPDAISTPDVLSFVEQLEREKSIVPSSNTIQEQAQPIFKESSSADNSPQTIDYFFNSPKSEPREDSEDETPRKQERTGRKRQRHDSEGSDETYTPYKEHHTPRKYRPRKASVPIKDMIKALEGAQKDAPKSRRGRPPKMQRRDSTVSTVSNNSSMSTHEMKYRELRDKNNEASKRSRMNRKLKELQMEQLADDLEKRNNKLRVEADMLSQRINELRKTFMLAVSQKKV</sequence>